<organism evidence="2 3">
    <name type="scientific">Salipiger pallidus</name>
    <dbReference type="NCBI Taxonomy" id="1775170"/>
    <lineage>
        <taxon>Bacteria</taxon>
        <taxon>Pseudomonadati</taxon>
        <taxon>Pseudomonadota</taxon>
        <taxon>Alphaproteobacteria</taxon>
        <taxon>Rhodobacterales</taxon>
        <taxon>Roseobacteraceae</taxon>
        <taxon>Salipiger</taxon>
    </lineage>
</organism>
<comment type="caution">
    <text evidence="2">The sequence shown here is derived from an EMBL/GenBank/DDBJ whole genome shotgun (WGS) entry which is preliminary data.</text>
</comment>
<accession>A0A8J2ZHP0</accession>
<name>A0A8J2ZHP0_9RHOB</name>
<feature type="domain" description="YjiS-like" evidence="1">
    <location>
        <begin position="47"/>
        <end position="82"/>
    </location>
</feature>
<reference evidence="2" key="2">
    <citation type="submission" date="2020-09" db="EMBL/GenBank/DDBJ databases">
        <authorList>
            <person name="Sun Q."/>
            <person name="Zhou Y."/>
        </authorList>
    </citation>
    <scope>NUCLEOTIDE SEQUENCE</scope>
    <source>
        <strain evidence="2">CGMCC 1.15762</strain>
    </source>
</reference>
<gene>
    <name evidence="2" type="ORF">GCM10011415_10600</name>
</gene>
<sequence>MQSQHFHHFDLNNDANDAHRLTNKMAYATDHSTHGRSAFAGIVAAFRERSARRRLYKDTLRELNSLSSRELSDLGLHRSMIRRIAYQAAYSA</sequence>
<dbReference type="AlphaFoldDB" id="A0A8J2ZHP0"/>
<evidence type="ECO:0000259" key="1">
    <source>
        <dbReference type="Pfam" id="PF06568"/>
    </source>
</evidence>
<dbReference type="Proteomes" id="UP000617145">
    <property type="component" value="Unassembled WGS sequence"/>
</dbReference>
<dbReference type="Pfam" id="PF06568">
    <property type="entry name" value="YjiS-like"/>
    <property type="match status" value="1"/>
</dbReference>
<dbReference type="EMBL" id="BMJV01000001">
    <property type="protein sequence ID" value="GGG65713.1"/>
    <property type="molecule type" value="Genomic_DNA"/>
</dbReference>
<evidence type="ECO:0000313" key="2">
    <source>
        <dbReference type="EMBL" id="GGG65713.1"/>
    </source>
</evidence>
<proteinExistence type="predicted"/>
<protein>
    <recommendedName>
        <fullName evidence="1">YjiS-like domain-containing protein</fullName>
    </recommendedName>
</protein>
<evidence type="ECO:0000313" key="3">
    <source>
        <dbReference type="Proteomes" id="UP000617145"/>
    </source>
</evidence>
<reference evidence="2" key="1">
    <citation type="journal article" date="2014" name="Int. J. Syst. Evol. Microbiol.">
        <title>Complete genome sequence of Corynebacterium casei LMG S-19264T (=DSM 44701T), isolated from a smear-ripened cheese.</title>
        <authorList>
            <consortium name="US DOE Joint Genome Institute (JGI-PGF)"/>
            <person name="Walter F."/>
            <person name="Albersmeier A."/>
            <person name="Kalinowski J."/>
            <person name="Ruckert C."/>
        </authorList>
    </citation>
    <scope>NUCLEOTIDE SEQUENCE</scope>
    <source>
        <strain evidence="2">CGMCC 1.15762</strain>
    </source>
</reference>
<dbReference type="InterPro" id="IPR009506">
    <property type="entry name" value="YjiS-like"/>
</dbReference>
<keyword evidence="3" id="KW-1185">Reference proteome</keyword>